<reference evidence="4 5" key="1">
    <citation type="journal article" date="2019" name="Int. J. Syst. Evol. Microbiol.">
        <title>The Global Catalogue of Microorganisms (GCM) 10K type strain sequencing project: providing services to taxonomists for standard genome sequencing and annotation.</title>
        <authorList>
            <consortium name="The Broad Institute Genomics Platform"/>
            <consortium name="The Broad Institute Genome Sequencing Center for Infectious Disease"/>
            <person name="Wu L."/>
            <person name="Ma J."/>
        </authorList>
    </citation>
    <scope>NUCLEOTIDE SEQUENCE [LARGE SCALE GENOMIC DNA]</scope>
    <source>
        <strain evidence="4 5">XZYJ18</strain>
    </source>
</reference>
<dbReference type="Pfam" id="PF00583">
    <property type="entry name" value="Acetyltransf_1"/>
    <property type="match status" value="1"/>
</dbReference>
<dbReference type="RefSeq" id="WP_254269375.1">
    <property type="nucleotide sequence ID" value="NZ_CP100400.1"/>
</dbReference>
<dbReference type="Gene3D" id="3.40.630.30">
    <property type="match status" value="1"/>
</dbReference>
<evidence type="ECO:0000256" key="1">
    <source>
        <dbReference type="ARBA" id="ARBA00022679"/>
    </source>
</evidence>
<dbReference type="Proteomes" id="UP001595945">
    <property type="component" value="Unassembled WGS sequence"/>
</dbReference>
<dbReference type="AlphaFoldDB" id="A0ABD5Q2N5"/>
<keyword evidence="2 4" id="KW-0012">Acyltransferase</keyword>
<dbReference type="PANTHER" id="PTHR43420">
    <property type="entry name" value="ACETYLTRANSFERASE"/>
    <property type="match status" value="1"/>
</dbReference>
<accession>A0ABD5Q2N5</accession>
<dbReference type="EC" id="2.3.-.-" evidence="4"/>
<dbReference type="InterPro" id="IPR050680">
    <property type="entry name" value="YpeA/RimI_acetyltransf"/>
</dbReference>
<dbReference type="PANTHER" id="PTHR43420:SF12">
    <property type="entry name" value="N-ACETYLTRANSFERASE DOMAIN-CONTAINING PROTEIN"/>
    <property type="match status" value="1"/>
</dbReference>
<dbReference type="InterPro" id="IPR000182">
    <property type="entry name" value="GNAT_dom"/>
</dbReference>
<sequence>MLDVRIDELETEDEWKEAFPVMRQLWKDTSHEFTRDSFVELLHELTEIEGYRLFGLFVDETIVALAGASLRMSAWYGRYLWVYDLVTDADHRSRGYGKQLLSHLKRWAENRQCETIALASGLDRENAHRFYENANMEKSSYVFKQTLNR</sequence>
<evidence type="ECO:0000259" key="3">
    <source>
        <dbReference type="PROSITE" id="PS51186"/>
    </source>
</evidence>
<dbReference type="GO" id="GO:0016746">
    <property type="term" value="F:acyltransferase activity"/>
    <property type="evidence" value="ECO:0007669"/>
    <property type="project" value="UniProtKB-KW"/>
</dbReference>
<dbReference type="PROSITE" id="PS51186">
    <property type="entry name" value="GNAT"/>
    <property type="match status" value="1"/>
</dbReference>
<name>A0ABD5Q2N5_9EURY</name>
<keyword evidence="1 4" id="KW-0808">Transferase</keyword>
<protein>
    <submittedName>
        <fullName evidence="4">GNAT family N-acetyltransferase</fullName>
        <ecNumber evidence="4">2.3.-.-</ecNumber>
    </submittedName>
</protein>
<dbReference type="CDD" id="cd04301">
    <property type="entry name" value="NAT_SF"/>
    <property type="match status" value="1"/>
</dbReference>
<proteinExistence type="predicted"/>
<evidence type="ECO:0000313" key="4">
    <source>
        <dbReference type="EMBL" id="MFC4824913.1"/>
    </source>
</evidence>
<feature type="domain" description="N-acetyltransferase" evidence="3">
    <location>
        <begin position="4"/>
        <end position="149"/>
    </location>
</feature>
<gene>
    <name evidence="4" type="ORF">ACFO9K_11650</name>
</gene>
<keyword evidence="5" id="KW-1185">Reference proteome</keyword>
<dbReference type="EMBL" id="JBHSHT010000001">
    <property type="protein sequence ID" value="MFC4824913.1"/>
    <property type="molecule type" value="Genomic_DNA"/>
</dbReference>
<dbReference type="GeneID" id="73044386"/>
<organism evidence="4 5">
    <name type="scientific">Halorussus aquaticus</name>
    <dbReference type="NCBI Taxonomy" id="2953748"/>
    <lineage>
        <taxon>Archaea</taxon>
        <taxon>Methanobacteriati</taxon>
        <taxon>Methanobacteriota</taxon>
        <taxon>Stenosarchaea group</taxon>
        <taxon>Halobacteria</taxon>
        <taxon>Halobacteriales</taxon>
        <taxon>Haladaptataceae</taxon>
        <taxon>Halorussus</taxon>
    </lineage>
</organism>
<evidence type="ECO:0000313" key="5">
    <source>
        <dbReference type="Proteomes" id="UP001595945"/>
    </source>
</evidence>
<evidence type="ECO:0000256" key="2">
    <source>
        <dbReference type="ARBA" id="ARBA00023315"/>
    </source>
</evidence>
<dbReference type="SUPFAM" id="SSF55729">
    <property type="entry name" value="Acyl-CoA N-acyltransferases (Nat)"/>
    <property type="match status" value="1"/>
</dbReference>
<dbReference type="InterPro" id="IPR016181">
    <property type="entry name" value="Acyl_CoA_acyltransferase"/>
</dbReference>
<comment type="caution">
    <text evidence="4">The sequence shown here is derived from an EMBL/GenBank/DDBJ whole genome shotgun (WGS) entry which is preliminary data.</text>
</comment>